<reference evidence="2 3" key="1">
    <citation type="submission" date="2024-08" db="EMBL/GenBank/DDBJ databases">
        <title>Whole-genome sequencing of halo(alkali)philic microorganisms from hypersaline lakes.</title>
        <authorList>
            <person name="Sorokin D.Y."/>
            <person name="Merkel A.Y."/>
            <person name="Messina E."/>
            <person name="Yakimov M."/>
        </authorList>
    </citation>
    <scope>NUCLEOTIDE SEQUENCE [LARGE SCALE GENOMIC DNA]</scope>
    <source>
        <strain evidence="2 3">AB-hyl4</strain>
    </source>
</reference>
<dbReference type="EMBL" id="JBGUBD010000006">
    <property type="protein sequence ID" value="MFA9479048.1"/>
    <property type="molecule type" value="Genomic_DNA"/>
</dbReference>
<evidence type="ECO:0000313" key="3">
    <source>
        <dbReference type="Proteomes" id="UP001575105"/>
    </source>
</evidence>
<name>A0ABV4U9V7_9BACT</name>
<protein>
    <submittedName>
        <fullName evidence="2">Uncharacterized protein</fullName>
    </submittedName>
</protein>
<keyword evidence="1" id="KW-0472">Membrane</keyword>
<evidence type="ECO:0000313" key="2">
    <source>
        <dbReference type="EMBL" id="MFA9479048.1"/>
    </source>
</evidence>
<gene>
    <name evidence="2" type="ORF">ACERK3_12215</name>
</gene>
<proteinExistence type="predicted"/>
<sequence length="232" mass="25819">MNQTSFEATRGARGARSARPAGNTSLRLLLLAMLSISLAGCGPLGWVAHGVAGGQKRVKIKADYTGLENQRVAVLVDVDEYTLHQHRQAPMLISREISTEIAEHVVGVQLVNPRDVISFQHDNPYWSTGRYTEIFEKLDVDRLVIVDLMDYRLHEPGNMHIYQGLLSGTVMVVEADARDPDQPRYSTTVRVEYPENSTIGAVSTNPGAIQGELITRFGLETGRLFHDHEVWQ</sequence>
<organism evidence="2 3">
    <name type="scientific">Natronomicrosphaera hydrolytica</name>
    <dbReference type="NCBI Taxonomy" id="3242702"/>
    <lineage>
        <taxon>Bacteria</taxon>
        <taxon>Pseudomonadati</taxon>
        <taxon>Planctomycetota</taxon>
        <taxon>Phycisphaerae</taxon>
        <taxon>Phycisphaerales</taxon>
        <taxon>Phycisphaeraceae</taxon>
        <taxon>Natronomicrosphaera</taxon>
    </lineage>
</organism>
<dbReference type="Proteomes" id="UP001575105">
    <property type="component" value="Unassembled WGS sequence"/>
</dbReference>
<dbReference type="RefSeq" id="WP_425345965.1">
    <property type="nucleotide sequence ID" value="NZ_JBGUBD010000006.1"/>
</dbReference>
<accession>A0ABV4U9V7</accession>
<keyword evidence="3" id="KW-1185">Reference proteome</keyword>
<comment type="caution">
    <text evidence="2">The sequence shown here is derived from an EMBL/GenBank/DDBJ whole genome shotgun (WGS) entry which is preliminary data.</text>
</comment>
<keyword evidence="1" id="KW-0812">Transmembrane</keyword>
<feature type="transmembrane region" description="Helical" evidence="1">
    <location>
        <begin position="28"/>
        <end position="52"/>
    </location>
</feature>
<keyword evidence="1" id="KW-1133">Transmembrane helix</keyword>
<evidence type="ECO:0000256" key="1">
    <source>
        <dbReference type="SAM" id="Phobius"/>
    </source>
</evidence>